<accession>A0A1H4A4T4</accession>
<dbReference type="Proteomes" id="UP000199041">
    <property type="component" value="Unassembled WGS sequence"/>
</dbReference>
<dbReference type="STRING" id="551991.SAMN05192529_11346"/>
<feature type="chain" id="PRO_5011502020" evidence="1">
    <location>
        <begin position="21"/>
        <end position="162"/>
    </location>
</feature>
<dbReference type="RefSeq" id="WP_139188143.1">
    <property type="nucleotide sequence ID" value="NZ_FNQY01000013.1"/>
</dbReference>
<keyword evidence="1" id="KW-0732">Signal</keyword>
<sequence>MNKRRFLFCLLTLSTLTAIAQSTDSEASGKAVKIPKHHYLAPGSFMGYPAINKTTIHVAADGTGIPVYFWVLRYKGKTIGLYPANYAFYTAMYKITEVAEFPIYKDVFTPEEIVELISTYKYELKDHVIHIRASQSKSKDGKVSTTRLPEYLKFTVEKLSFN</sequence>
<organism evidence="2 3">
    <name type="scientific">Arachidicoccus rhizosphaerae</name>
    <dbReference type="NCBI Taxonomy" id="551991"/>
    <lineage>
        <taxon>Bacteria</taxon>
        <taxon>Pseudomonadati</taxon>
        <taxon>Bacteroidota</taxon>
        <taxon>Chitinophagia</taxon>
        <taxon>Chitinophagales</taxon>
        <taxon>Chitinophagaceae</taxon>
        <taxon>Arachidicoccus</taxon>
    </lineage>
</organism>
<feature type="signal peptide" evidence="1">
    <location>
        <begin position="1"/>
        <end position="20"/>
    </location>
</feature>
<proteinExistence type="predicted"/>
<evidence type="ECO:0000313" key="3">
    <source>
        <dbReference type="Proteomes" id="UP000199041"/>
    </source>
</evidence>
<evidence type="ECO:0000256" key="1">
    <source>
        <dbReference type="SAM" id="SignalP"/>
    </source>
</evidence>
<keyword evidence="3" id="KW-1185">Reference proteome</keyword>
<evidence type="ECO:0000313" key="2">
    <source>
        <dbReference type="EMBL" id="SEA30671.1"/>
    </source>
</evidence>
<dbReference type="AlphaFoldDB" id="A0A1H4A4T4"/>
<gene>
    <name evidence="2" type="ORF">SAMN05192529_11346</name>
</gene>
<dbReference type="EMBL" id="FNQY01000013">
    <property type="protein sequence ID" value="SEA30671.1"/>
    <property type="molecule type" value="Genomic_DNA"/>
</dbReference>
<name>A0A1H4A4T4_9BACT</name>
<dbReference type="OrthoDB" id="1263666at2"/>
<reference evidence="2 3" key="1">
    <citation type="submission" date="2016-10" db="EMBL/GenBank/DDBJ databases">
        <authorList>
            <person name="de Groot N.N."/>
        </authorList>
    </citation>
    <scope>NUCLEOTIDE SEQUENCE [LARGE SCALE GENOMIC DNA]</scope>
    <source>
        <strain evidence="2 3">Vu-144</strain>
    </source>
</reference>
<protein>
    <submittedName>
        <fullName evidence="2">Uncharacterized protein</fullName>
    </submittedName>
</protein>